<name>A0A1W4W532_AGRPL</name>
<accession>A0A1W4W532</accession>
<evidence type="ECO:0000313" key="3">
    <source>
        <dbReference type="RefSeq" id="XP_018319246.1"/>
    </source>
</evidence>
<reference evidence="3" key="1">
    <citation type="submission" date="2025-08" db="UniProtKB">
        <authorList>
            <consortium name="RefSeq"/>
        </authorList>
    </citation>
    <scope>IDENTIFICATION</scope>
    <source>
        <tissue evidence="3">Entire body</tissue>
    </source>
</reference>
<dbReference type="KEGG" id="apln:108732781"/>
<keyword evidence="2" id="KW-1185">Reference proteome</keyword>
<dbReference type="InParanoid" id="A0A1W4W532"/>
<protein>
    <submittedName>
        <fullName evidence="3">Uncharacterized protein LOC108732781</fullName>
    </submittedName>
</protein>
<dbReference type="RefSeq" id="XP_018319246.1">
    <property type="nucleotide sequence ID" value="XM_018463744.1"/>
</dbReference>
<dbReference type="AlphaFoldDB" id="A0A1W4W532"/>
<evidence type="ECO:0000256" key="1">
    <source>
        <dbReference type="SAM" id="MobiDB-lite"/>
    </source>
</evidence>
<dbReference type="GeneID" id="108732781"/>
<feature type="region of interest" description="Disordered" evidence="1">
    <location>
        <begin position="25"/>
        <end position="49"/>
    </location>
</feature>
<evidence type="ECO:0000313" key="2">
    <source>
        <dbReference type="Proteomes" id="UP000192223"/>
    </source>
</evidence>
<sequence>MEDVRKVLKKYDNQEKQIDEELAITIQGASGDNSNKTHRRDNLPTTEEAKTRNKGIIMELESIKGNLRSKAIFSPICSEKTAESFDDNSFSGSDKISDIRYQY</sequence>
<proteinExistence type="predicted"/>
<dbReference type="OrthoDB" id="7731029at2759"/>
<dbReference type="Proteomes" id="UP000192223">
    <property type="component" value="Unplaced"/>
</dbReference>
<gene>
    <name evidence="3" type="primary">LOC108732781</name>
</gene>
<feature type="region of interest" description="Disordered" evidence="1">
    <location>
        <begin position="81"/>
        <end position="103"/>
    </location>
</feature>
<organism evidence="2 3">
    <name type="scientific">Agrilus planipennis</name>
    <name type="common">Emerald ash borer</name>
    <name type="synonym">Agrilus marcopoli</name>
    <dbReference type="NCBI Taxonomy" id="224129"/>
    <lineage>
        <taxon>Eukaryota</taxon>
        <taxon>Metazoa</taxon>
        <taxon>Ecdysozoa</taxon>
        <taxon>Arthropoda</taxon>
        <taxon>Hexapoda</taxon>
        <taxon>Insecta</taxon>
        <taxon>Pterygota</taxon>
        <taxon>Neoptera</taxon>
        <taxon>Endopterygota</taxon>
        <taxon>Coleoptera</taxon>
        <taxon>Polyphaga</taxon>
        <taxon>Elateriformia</taxon>
        <taxon>Buprestoidea</taxon>
        <taxon>Buprestidae</taxon>
        <taxon>Agrilinae</taxon>
        <taxon>Agrilus</taxon>
    </lineage>
</organism>